<dbReference type="EMBL" id="CAXIEN010000389">
    <property type="protein sequence ID" value="CAL1296101.1"/>
    <property type="molecule type" value="Genomic_DNA"/>
</dbReference>
<dbReference type="AlphaFoldDB" id="A0AAV2BIP6"/>
<proteinExistence type="predicted"/>
<name>A0AAV2BIP6_9ARAC</name>
<evidence type="ECO:0000313" key="1">
    <source>
        <dbReference type="EMBL" id="CAL1296101.1"/>
    </source>
</evidence>
<comment type="caution">
    <text evidence="1">The sequence shown here is derived from an EMBL/GenBank/DDBJ whole genome shotgun (WGS) entry which is preliminary data.</text>
</comment>
<protein>
    <submittedName>
        <fullName evidence="1">Uncharacterized protein</fullName>
    </submittedName>
</protein>
<accession>A0AAV2BIP6</accession>
<keyword evidence="2" id="KW-1185">Reference proteome</keyword>
<reference evidence="1 2" key="1">
    <citation type="submission" date="2024-04" db="EMBL/GenBank/DDBJ databases">
        <authorList>
            <person name="Rising A."/>
            <person name="Reimegard J."/>
            <person name="Sonavane S."/>
            <person name="Akerstrom W."/>
            <person name="Nylinder S."/>
            <person name="Hedman E."/>
            <person name="Kallberg Y."/>
        </authorList>
    </citation>
    <scope>NUCLEOTIDE SEQUENCE [LARGE SCALE GENOMIC DNA]</scope>
</reference>
<sequence length="43" mass="5431">MHCLIKREPGWCNQYFFTRSNLAHMDIKMINRKDLFWKEWKQS</sequence>
<dbReference type="Proteomes" id="UP001497382">
    <property type="component" value="Unassembled WGS sequence"/>
</dbReference>
<gene>
    <name evidence="1" type="ORF">LARSCL_LOCUS19630</name>
</gene>
<organism evidence="1 2">
    <name type="scientific">Larinioides sclopetarius</name>
    <dbReference type="NCBI Taxonomy" id="280406"/>
    <lineage>
        <taxon>Eukaryota</taxon>
        <taxon>Metazoa</taxon>
        <taxon>Ecdysozoa</taxon>
        <taxon>Arthropoda</taxon>
        <taxon>Chelicerata</taxon>
        <taxon>Arachnida</taxon>
        <taxon>Araneae</taxon>
        <taxon>Araneomorphae</taxon>
        <taxon>Entelegynae</taxon>
        <taxon>Araneoidea</taxon>
        <taxon>Araneidae</taxon>
        <taxon>Larinioides</taxon>
    </lineage>
</organism>
<evidence type="ECO:0000313" key="2">
    <source>
        <dbReference type="Proteomes" id="UP001497382"/>
    </source>
</evidence>